<dbReference type="SUPFAM" id="SSF54593">
    <property type="entry name" value="Glyoxalase/Bleomycin resistance protein/Dihydroxybiphenyl dioxygenase"/>
    <property type="match status" value="1"/>
</dbReference>
<reference evidence="2 3" key="1">
    <citation type="journal article" date="2014" name="Front. Microbiol.">
        <title>Population and genomic analysis of the genus Halorubrum.</title>
        <authorList>
            <person name="Fullmer M.S."/>
            <person name="Soucy S.M."/>
            <person name="Swithers K.S."/>
            <person name="Makkay A.M."/>
            <person name="Wheeler R."/>
            <person name="Ventosa A."/>
            <person name="Gogarten J.P."/>
            <person name="Papke R.T."/>
        </authorList>
    </citation>
    <scope>NUCLEOTIDE SEQUENCE [LARGE SCALE GENOMIC DNA]</scope>
    <source>
        <strain evidence="2 3">Cb34</strain>
    </source>
</reference>
<dbReference type="OrthoDB" id="266164at2157"/>
<proteinExistence type="predicted"/>
<accession>A0A256IKS8</accession>
<dbReference type="InterPro" id="IPR037523">
    <property type="entry name" value="VOC_core"/>
</dbReference>
<organism evidence="2 3">
    <name type="scientific">Halorubrum halodurans</name>
    <dbReference type="NCBI Taxonomy" id="1383851"/>
    <lineage>
        <taxon>Archaea</taxon>
        <taxon>Methanobacteriati</taxon>
        <taxon>Methanobacteriota</taxon>
        <taxon>Stenosarchaea group</taxon>
        <taxon>Halobacteria</taxon>
        <taxon>Halobacteriales</taxon>
        <taxon>Haloferacaceae</taxon>
        <taxon>Halorubrum</taxon>
    </lineage>
</organism>
<comment type="caution">
    <text evidence="2">The sequence shown here is derived from an EMBL/GenBank/DDBJ whole genome shotgun (WGS) entry which is preliminary data.</text>
</comment>
<dbReference type="EMBL" id="NHPJ01000068">
    <property type="protein sequence ID" value="OYR57168.1"/>
    <property type="molecule type" value="Genomic_DNA"/>
</dbReference>
<feature type="domain" description="VOC" evidence="1">
    <location>
        <begin position="4"/>
        <end position="140"/>
    </location>
</feature>
<protein>
    <recommendedName>
        <fullName evidence="1">VOC domain-containing protein</fullName>
    </recommendedName>
</protein>
<dbReference type="InterPro" id="IPR025870">
    <property type="entry name" value="Glyoxalase-like_dom"/>
</dbReference>
<evidence type="ECO:0000259" key="1">
    <source>
        <dbReference type="PROSITE" id="PS51819"/>
    </source>
</evidence>
<dbReference type="InterPro" id="IPR029068">
    <property type="entry name" value="Glyas_Bleomycin-R_OHBP_Dase"/>
</dbReference>
<name>A0A256IKS8_9EURY</name>
<dbReference type="PROSITE" id="PS51819">
    <property type="entry name" value="VOC"/>
    <property type="match status" value="1"/>
</dbReference>
<dbReference type="Pfam" id="PF13468">
    <property type="entry name" value="Glyoxalase_3"/>
    <property type="match status" value="1"/>
</dbReference>
<gene>
    <name evidence="2" type="ORF">DJ70_06445</name>
</gene>
<dbReference type="PANTHER" id="PTHR40265">
    <property type="entry name" value="BLL2707 PROTEIN"/>
    <property type="match status" value="1"/>
</dbReference>
<dbReference type="Proteomes" id="UP000216308">
    <property type="component" value="Unassembled WGS sequence"/>
</dbReference>
<dbReference type="RefSeq" id="WP_094531224.1">
    <property type="nucleotide sequence ID" value="NZ_NHPJ01000068.1"/>
</dbReference>
<evidence type="ECO:0000313" key="3">
    <source>
        <dbReference type="Proteomes" id="UP000216308"/>
    </source>
</evidence>
<evidence type="ECO:0000313" key="2">
    <source>
        <dbReference type="EMBL" id="OYR57168.1"/>
    </source>
</evidence>
<sequence>MDLRIDHVTVAGRDLDRLVDAFAAAGFPVEYGGRHSNGVTHMAIVGFRDGSYLELISTRRPDADSPWWDGPIHGNGGPCAWAVDVADVEAASADLRDRGVHVDGPSGYQRTREDGALVEWDLTYLGDGDPGATLPFLISDRTPRERRVRPTGDLDSSPIVGVDTVVLGVADLDAAVGTFETAFDADAPTLGESADLEADVATYPDLPIALAEPRGEGWLADRLAEFGPRPAAYLLGHEGDGPGFDDLESGSVGDRPVEWAPVTHPAGRRYLGFVETDS</sequence>
<dbReference type="PANTHER" id="PTHR40265:SF1">
    <property type="entry name" value="GLYOXALASE-LIKE DOMAIN-CONTAINING PROTEIN"/>
    <property type="match status" value="1"/>
</dbReference>
<dbReference type="AlphaFoldDB" id="A0A256IKS8"/>
<keyword evidence="3" id="KW-1185">Reference proteome</keyword>
<dbReference type="Gene3D" id="3.10.180.10">
    <property type="entry name" value="2,3-Dihydroxybiphenyl 1,2-Dioxygenase, domain 1"/>
    <property type="match status" value="1"/>
</dbReference>